<dbReference type="AlphaFoldDB" id="A0A2H0WZE0"/>
<comment type="similarity">
    <text evidence="1">Belongs to the universal ribosomal protein uS9 family.</text>
</comment>
<evidence type="ECO:0000313" key="8">
    <source>
        <dbReference type="Proteomes" id="UP000229574"/>
    </source>
</evidence>
<dbReference type="InterPro" id="IPR014721">
    <property type="entry name" value="Ribsml_uS5_D2-typ_fold_subgr"/>
</dbReference>
<dbReference type="InterPro" id="IPR000754">
    <property type="entry name" value="Ribosomal_uS9"/>
</dbReference>
<dbReference type="EMBL" id="PEYY01000074">
    <property type="protein sequence ID" value="PIS17987.1"/>
    <property type="molecule type" value="Genomic_DNA"/>
</dbReference>
<reference evidence="8" key="1">
    <citation type="submission" date="2017-09" db="EMBL/GenBank/DDBJ databases">
        <title>Depth-based differentiation of microbial function through sediment-hosted aquifers and enrichment of novel symbionts in the deep terrestrial subsurface.</title>
        <authorList>
            <person name="Probst A.J."/>
            <person name="Ladd B."/>
            <person name="Jarett J.K."/>
            <person name="Geller-Mcgrath D.E."/>
            <person name="Sieber C.M.K."/>
            <person name="Emerson J.B."/>
            <person name="Anantharaman K."/>
            <person name="Thomas B.C."/>
            <person name="Malmstrom R."/>
            <person name="Stieglmeier M."/>
            <person name="Klingl A."/>
            <person name="Woyke T."/>
            <person name="Ryan C.M."/>
            <person name="Banfield J.F."/>
        </authorList>
    </citation>
    <scope>NUCLEOTIDE SEQUENCE [LARGE SCALE GENOMIC DNA]</scope>
</reference>
<dbReference type="Proteomes" id="UP000229574">
    <property type="component" value="Unassembled WGS sequence"/>
</dbReference>
<dbReference type="Pfam" id="PF00380">
    <property type="entry name" value="Ribosomal_S9"/>
    <property type="match status" value="1"/>
</dbReference>
<gene>
    <name evidence="7" type="primary">rpsI</name>
    <name evidence="7" type="ORF">COT54_01725</name>
</gene>
<proteinExistence type="inferred from homology"/>
<dbReference type="GO" id="GO:0006412">
    <property type="term" value="P:translation"/>
    <property type="evidence" value="ECO:0007669"/>
    <property type="project" value="InterPro"/>
</dbReference>
<keyword evidence="2 7" id="KW-0689">Ribosomal protein</keyword>
<evidence type="ECO:0000256" key="2">
    <source>
        <dbReference type="ARBA" id="ARBA00022980"/>
    </source>
</evidence>
<dbReference type="GO" id="GO:0003735">
    <property type="term" value="F:structural constituent of ribosome"/>
    <property type="evidence" value="ECO:0007669"/>
    <property type="project" value="InterPro"/>
</dbReference>
<evidence type="ECO:0000256" key="6">
    <source>
        <dbReference type="SAM" id="MobiDB-lite"/>
    </source>
</evidence>
<feature type="compositionally biased region" description="Basic residues" evidence="6">
    <location>
        <begin position="132"/>
        <end position="142"/>
    </location>
</feature>
<accession>A0A2H0WZE0</accession>
<dbReference type="SUPFAM" id="SSF54211">
    <property type="entry name" value="Ribosomal protein S5 domain 2-like"/>
    <property type="match status" value="1"/>
</dbReference>
<dbReference type="PANTHER" id="PTHR21569">
    <property type="entry name" value="RIBOSOMAL PROTEIN S9"/>
    <property type="match status" value="1"/>
</dbReference>
<evidence type="ECO:0000256" key="5">
    <source>
        <dbReference type="ARBA" id="ARBA00035523"/>
    </source>
</evidence>
<evidence type="ECO:0000256" key="1">
    <source>
        <dbReference type="ARBA" id="ARBA00005251"/>
    </source>
</evidence>
<dbReference type="PANTHER" id="PTHR21569:SF1">
    <property type="entry name" value="SMALL RIBOSOMAL SUBUNIT PROTEIN US9M"/>
    <property type="match status" value="1"/>
</dbReference>
<name>A0A2H0WZE0_9BACT</name>
<evidence type="ECO:0000256" key="4">
    <source>
        <dbReference type="ARBA" id="ARBA00035259"/>
    </source>
</evidence>
<comment type="caution">
    <text evidence="7">The sequence shown here is derived from an EMBL/GenBank/DDBJ whole genome shotgun (WGS) entry which is preliminary data.</text>
</comment>
<organism evidence="7 8">
    <name type="scientific">Candidatus Collierbacteria bacterium CG09_land_8_20_14_0_10_46_12</name>
    <dbReference type="NCBI Taxonomy" id="1974533"/>
    <lineage>
        <taxon>Bacteria</taxon>
        <taxon>Candidatus Collieribacteriota</taxon>
    </lineage>
</organism>
<keyword evidence="3" id="KW-0687">Ribonucleoprotein</keyword>
<protein>
    <recommendedName>
        <fullName evidence="4">Small ribosomal subunit protein uS9</fullName>
    </recommendedName>
    <alternativeName>
        <fullName evidence="5">30S ribosomal protein S9</fullName>
    </alternativeName>
</protein>
<sequence length="142" mass="15430">MAKSNPTYTYAVGRRKTANARVRIYKTPSVPGMDKAQLSVNGKNAEVYFPGETAKASYRKPFVVTGTLTKMSASVVVEGSGKMGQLDATVHGIARALAVLDRDAYRSLLKSAGLLTRDARKRQRRMVGTGGKARRAKQSPKR</sequence>
<dbReference type="InterPro" id="IPR020568">
    <property type="entry name" value="Ribosomal_Su5_D2-typ_SF"/>
</dbReference>
<dbReference type="GO" id="GO:0015935">
    <property type="term" value="C:small ribosomal subunit"/>
    <property type="evidence" value="ECO:0007669"/>
    <property type="project" value="TreeGrafter"/>
</dbReference>
<evidence type="ECO:0000313" key="7">
    <source>
        <dbReference type="EMBL" id="PIS17987.1"/>
    </source>
</evidence>
<feature type="region of interest" description="Disordered" evidence="6">
    <location>
        <begin position="120"/>
        <end position="142"/>
    </location>
</feature>
<evidence type="ECO:0000256" key="3">
    <source>
        <dbReference type="ARBA" id="ARBA00023274"/>
    </source>
</evidence>
<dbReference type="GO" id="GO:0003723">
    <property type="term" value="F:RNA binding"/>
    <property type="evidence" value="ECO:0007669"/>
    <property type="project" value="TreeGrafter"/>
</dbReference>
<dbReference type="Gene3D" id="3.30.230.10">
    <property type="match status" value="1"/>
</dbReference>